<dbReference type="Gene3D" id="1.25.40.20">
    <property type="entry name" value="Ankyrin repeat-containing domain"/>
    <property type="match status" value="1"/>
</dbReference>
<reference evidence="1" key="1">
    <citation type="submission" date="2023-04" db="EMBL/GenBank/DDBJ databases">
        <title>Phytophthora lilii NBRC 32176.</title>
        <authorList>
            <person name="Ichikawa N."/>
            <person name="Sato H."/>
            <person name="Tonouchi N."/>
        </authorList>
    </citation>
    <scope>NUCLEOTIDE SEQUENCE</scope>
    <source>
        <strain evidence="1">NBRC 32176</strain>
    </source>
</reference>
<proteinExistence type="predicted"/>
<dbReference type="AlphaFoldDB" id="A0A9W6XMU5"/>
<evidence type="ECO:0000313" key="1">
    <source>
        <dbReference type="EMBL" id="GMF42824.1"/>
    </source>
</evidence>
<dbReference type="InterPro" id="IPR036770">
    <property type="entry name" value="Ankyrin_rpt-contain_sf"/>
</dbReference>
<protein>
    <submittedName>
        <fullName evidence="1">Unnamed protein product</fullName>
    </submittedName>
</protein>
<sequence length="266" mass="29000">MLADLDPEGDSLTAAARKRMTPAHYAALYGSAREVETLLLCLTRVFGDLEELVELGAANPLNVADQSGMTSLYIAGRAIVSHAGETGGNIDESEVAAVNDSLDIRDAKVQLLLDHGGRLFAPGFLVRAFAASSSRPPHVILPRPVQCCLQMWLIEDRSRQEQPEDEEIAADSDDTSKQSLTELCVQWIACVTCLGPSATLLAAVACAGYAQEVFPALLDLPLRRPDCPALLHRLHKFAEHGRNEHPLLLQLHDELFEAWQELPGYV</sequence>
<name>A0A9W6XMU5_9STRA</name>
<dbReference type="EMBL" id="BSXW01002532">
    <property type="protein sequence ID" value="GMF42824.1"/>
    <property type="molecule type" value="Genomic_DNA"/>
</dbReference>
<keyword evidence="2" id="KW-1185">Reference proteome</keyword>
<gene>
    <name evidence="1" type="ORF">Plil01_001683300</name>
</gene>
<organism evidence="1 2">
    <name type="scientific">Phytophthora lilii</name>
    <dbReference type="NCBI Taxonomy" id="2077276"/>
    <lineage>
        <taxon>Eukaryota</taxon>
        <taxon>Sar</taxon>
        <taxon>Stramenopiles</taxon>
        <taxon>Oomycota</taxon>
        <taxon>Peronosporomycetes</taxon>
        <taxon>Peronosporales</taxon>
        <taxon>Peronosporaceae</taxon>
        <taxon>Phytophthora</taxon>
    </lineage>
</organism>
<accession>A0A9W6XMU5</accession>
<dbReference type="Proteomes" id="UP001165083">
    <property type="component" value="Unassembled WGS sequence"/>
</dbReference>
<comment type="caution">
    <text evidence="1">The sequence shown here is derived from an EMBL/GenBank/DDBJ whole genome shotgun (WGS) entry which is preliminary data.</text>
</comment>
<dbReference type="OrthoDB" id="194358at2759"/>
<evidence type="ECO:0000313" key="2">
    <source>
        <dbReference type="Proteomes" id="UP001165083"/>
    </source>
</evidence>